<sequence length="217" mass="24679">MDTPRRDTTLLDKAIEEFTFARLDNNLVSNDTLFHVIAILGIIPLETLHSATGWQTTKEQTIKSKMYFRDFFQDHGSKARKCLWHSACIFKLTRGSRRLVCYDVLCLTVAMSYIYCYCEARASRGRASPSSPCPPIARLDQLQERAAIEEWIEKGADSVVHLTGVGLLDGDDACVRFLRDLERRLANQIAWHGFCRAFASSFAQLRRGETPTKNIKD</sequence>
<proteinExistence type="predicted"/>
<dbReference type="OrthoDB" id="10018191at2759"/>
<reference evidence="1 2" key="1">
    <citation type="submission" date="2020-05" db="EMBL/GenBank/DDBJ databases">
        <title>Identification and distribution of gene clusters putatively required for synthesis of sphingolipid metabolism inhibitors in phylogenetically diverse species of the filamentous fungus Fusarium.</title>
        <authorList>
            <person name="Kim H.-S."/>
            <person name="Busman M."/>
            <person name="Brown D.W."/>
            <person name="Divon H."/>
            <person name="Uhlig S."/>
            <person name="Proctor R.H."/>
        </authorList>
    </citation>
    <scope>NUCLEOTIDE SEQUENCE [LARGE SCALE GENOMIC DNA]</scope>
    <source>
        <strain evidence="1 2">NRRL 66235</strain>
    </source>
</reference>
<name>A0A8H5XM56_9HYPO</name>
<gene>
    <name evidence="1" type="ORF">FMUND_15820</name>
</gene>
<organism evidence="1 2">
    <name type="scientific">Fusarium mundagurra</name>
    <dbReference type="NCBI Taxonomy" id="1567541"/>
    <lineage>
        <taxon>Eukaryota</taxon>
        <taxon>Fungi</taxon>
        <taxon>Dikarya</taxon>
        <taxon>Ascomycota</taxon>
        <taxon>Pezizomycotina</taxon>
        <taxon>Sordariomycetes</taxon>
        <taxon>Hypocreomycetidae</taxon>
        <taxon>Hypocreales</taxon>
        <taxon>Nectriaceae</taxon>
        <taxon>Fusarium</taxon>
        <taxon>Fusarium fujikuroi species complex</taxon>
    </lineage>
</organism>
<accession>A0A8H5XM56</accession>
<comment type="caution">
    <text evidence="1">The sequence shown here is derived from an EMBL/GenBank/DDBJ whole genome shotgun (WGS) entry which is preliminary data.</text>
</comment>
<protein>
    <submittedName>
        <fullName evidence="1">Uncharacterized protein</fullName>
    </submittedName>
</protein>
<evidence type="ECO:0000313" key="2">
    <source>
        <dbReference type="Proteomes" id="UP000544331"/>
    </source>
</evidence>
<evidence type="ECO:0000313" key="1">
    <source>
        <dbReference type="EMBL" id="KAF5695950.1"/>
    </source>
</evidence>
<keyword evidence="2" id="KW-1185">Reference proteome</keyword>
<dbReference type="Proteomes" id="UP000544331">
    <property type="component" value="Unassembled WGS sequence"/>
</dbReference>
<dbReference type="EMBL" id="JAAOAN010001311">
    <property type="protein sequence ID" value="KAF5695950.1"/>
    <property type="molecule type" value="Genomic_DNA"/>
</dbReference>
<dbReference type="AlphaFoldDB" id="A0A8H5XM56"/>